<keyword evidence="4" id="KW-1185">Reference proteome</keyword>
<reference evidence="3 4" key="1">
    <citation type="submission" date="2014-02" db="EMBL/GenBank/DDBJ databases">
        <title>The genome sequence of Colletotrichum fioriniae PJ7.</title>
        <authorList>
            <person name="Baroncelli R."/>
            <person name="Thon M.R."/>
        </authorList>
    </citation>
    <scope>NUCLEOTIDE SEQUENCE [LARGE SCALE GENOMIC DNA]</scope>
    <source>
        <strain evidence="3 4">PJ7</strain>
    </source>
</reference>
<dbReference type="Proteomes" id="UP000020467">
    <property type="component" value="Unassembled WGS sequence"/>
</dbReference>
<dbReference type="HOGENOM" id="CLU_137480_1_0_1"/>
<dbReference type="Gene3D" id="3.30.1250.10">
    <property type="entry name" value="Ribosome maturation protein SBDS, N-terminal domain"/>
    <property type="match status" value="1"/>
</dbReference>
<dbReference type="OrthoDB" id="2567806at2759"/>
<gene>
    <name evidence="3" type="ORF">CFIO01_06168</name>
</gene>
<dbReference type="SUPFAM" id="SSF89895">
    <property type="entry name" value="FYSH domain"/>
    <property type="match status" value="1"/>
</dbReference>
<dbReference type="KEGG" id="cfj:CFIO01_06168"/>
<dbReference type="Pfam" id="PF01172">
    <property type="entry name" value="SBDS_N"/>
    <property type="match status" value="1"/>
</dbReference>
<evidence type="ECO:0000313" key="3">
    <source>
        <dbReference type="EMBL" id="EXF86531.1"/>
    </source>
</evidence>
<dbReference type="AlphaFoldDB" id="A0A010S0Y1"/>
<sequence length="114" mass="12835">MVRGEASQTKVHFKGQEDDFIIFVEDPELYKKWKTDKSVPLAHFVSSYKIFVTHKQGAQGQYDAASKSTLENEFGTSVDDEVIKQILEKGDTQNVEFPDRQGPKNDSQGGMVAH</sequence>
<dbReference type="InterPro" id="IPR019783">
    <property type="entry name" value="SDO1/SBDS_N"/>
</dbReference>
<dbReference type="EMBL" id="JARH01000008">
    <property type="protein sequence ID" value="EXF86531.1"/>
    <property type="molecule type" value="Genomic_DNA"/>
</dbReference>
<protein>
    <submittedName>
        <fullName evidence="3">Shwachman-Bodian-Diamond syndrome protein</fullName>
    </submittedName>
</protein>
<organism evidence="3 4">
    <name type="scientific">Colletotrichum fioriniae PJ7</name>
    <dbReference type="NCBI Taxonomy" id="1445577"/>
    <lineage>
        <taxon>Eukaryota</taxon>
        <taxon>Fungi</taxon>
        <taxon>Dikarya</taxon>
        <taxon>Ascomycota</taxon>
        <taxon>Pezizomycotina</taxon>
        <taxon>Sordariomycetes</taxon>
        <taxon>Hypocreomycetidae</taxon>
        <taxon>Glomerellales</taxon>
        <taxon>Glomerellaceae</taxon>
        <taxon>Colletotrichum</taxon>
        <taxon>Colletotrichum acutatum species complex</taxon>
    </lineage>
</organism>
<evidence type="ECO:0000259" key="2">
    <source>
        <dbReference type="Pfam" id="PF01172"/>
    </source>
</evidence>
<feature type="domain" description="Ribosome maturation protein SDO1/SBDS N-terminal" evidence="2">
    <location>
        <begin position="8"/>
        <end position="97"/>
    </location>
</feature>
<comment type="caution">
    <text evidence="3">The sequence shown here is derived from an EMBL/GenBank/DDBJ whole genome shotgun (WGS) entry which is preliminary data.</text>
</comment>
<name>A0A010S0Y1_9PEZI</name>
<dbReference type="InterPro" id="IPR036786">
    <property type="entry name" value="Ribosome_mat_SBDS_N_sf"/>
</dbReference>
<accession>A0A010S0Y1</accession>
<evidence type="ECO:0000256" key="1">
    <source>
        <dbReference type="SAM" id="MobiDB-lite"/>
    </source>
</evidence>
<feature type="compositionally biased region" description="Basic and acidic residues" evidence="1">
    <location>
        <begin position="89"/>
        <end position="103"/>
    </location>
</feature>
<evidence type="ECO:0000313" key="4">
    <source>
        <dbReference type="Proteomes" id="UP000020467"/>
    </source>
</evidence>
<proteinExistence type="predicted"/>
<dbReference type="eggNOG" id="ENOG502S9SB">
    <property type="taxonomic scope" value="Eukaryota"/>
</dbReference>
<feature type="region of interest" description="Disordered" evidence="1">
    <location>
        <begin position="89"/>
        <end position="114"/>
    </location>
</feature>
<dbReference type="STRING" id="1445577.A0A010S0Y1"/>